<protein>
    <submittedName>
        <fullName evidence="1">Uncharacterized protein</fullName>
    </submittedName>
</protein>
<accession>A0ACB9NRC7</accession>
<comment type="caution">
    <text evidence="1">The sequence shown here is derived from an EMBL/GenBank/DDBJ whole genome shotgun (WGS) entry which is preliminary data.</text>
</comment>
<reference evidence="1 2" key="1">
    <citation type="journal article" date="2022" name="DNA Res.">
        <title>Chromosomal-level genome assembly of the orchid tree Bauhinia variegata (Leguminosae; Cercidoideae) supports the allotetraploid origin hypothesis of Bauhinia.</title>
        <authorList>
            <person name="Zhong Y."/>
            <person name="Chen Y."/>
            <person name="Zheng D."/>
            <person name="Pang J."/>
            <person name="Liu Y."/>
            <person name="Luo S."/>
            <person name="Meng S."/>
            <person name="Qian L."/>
            <person name="Wei D."/>
            <person name="Dai S."/>
            <person name="Zhou R."/>
        </authorList>
    </citation>
    <scope>NUCLEOTIDE SEQUENCE [LARGE SCALE GENOMIC DNA]</scope>
    <source>
        <strain evidence="1">BV-YZ2020</strain>
    </source>
</reference>
<organism evidence="1 2">
    <name type="scientific">Bauhinia variegata</name>
    <name type="common">Purple orchid tree</name>
    <name type="synonym">Phanera variegata</name>
    <dbReference type="NCBI Taxonomy" id="167791"/>
    <lineage>
        <taxon>Eukaryota</taxon>
        <taxon>Viridiplantae</taxon>
        <taxon>Streptophyta</taxon>
        <taxon>Embryophyta</taxon>
        <taxon>Tracheophyta</taxon>
        <taxon>Spermatophyta</taxon>
        <taxon>Magnoliopsida</taxon>
        <taxon>eudicotyledons</taxon>
        <taxon>Gunneridae</taxon>
        <taxon>Pentapetalae</taxon>
        <taxon>rosids</taxon>
        <taxon>fabids</taxon>
        <taxon>Fabales</taxon>
        <taxon>Fabaceae</taxon>
        <taxon>Cercidoideae</taxon>
        <taxon>Cercideae</taxon>
        <taxon>Bauhiniinae</taxon>
        <taxon>Bauhinia</taxon>
    </lineage>
</organism>
<keyword evidence="2" id="KW-1185">Reference proteome</keyword>
<proteinExistence type="predicted"/>
<dbReference type="EMBL" id="CM039431">
    <property type="protein sequence ID" value="KAI4338222.1"/>
    <property type="molecule type" value="Genomic_DNA"/>
</dbReference>
<evidence type="ECO:0000313" key="2">
    <source>
        <dbReference type="Proteomes" id="UP000828941"/>
    </source>
</evidence>
<gene>
    <name evidence="1" type="ORF">L6164_016566</name>
</gene>
<sequence length="129" mass="14636">MICFSTCLLLVHVNAFLYTQCFLGKLKTFQHSATNGSALPRSRTTPAIHSPLSSRGSAPYPASPFRRLEAPSQFTLLRRNRPTIQPEDHVLPSHRVWRDFTSAFNANVTGSIEEGCFFTAIELFFFFFF</sequence>
<dbReference type="Proteomes" id="UP000828941">
    <property type="component" value="Chromosome 6"/>
</dbReference>
<evidence type="ECO:0000313" key="1">
    <source>
        <dbReference type="EMBL" id="KAI4338222.1"/>
    </source>
</evidence>
<name>A0ACB9NRC7_BAUVA</name>